<keyword evidence="3" id="KW-1185">Reference proteome</keyword>
<dbReference type="GO" id="GO:0006508">
    <property type="term" value="P:proteolysis"/>
    <property type="evidence" value="ECO:0007669"/>
    <property type="project" value="UniProtKB-KW"/>
</dbReference>
<accession>A0A1Y6KWY2</accession>
<dbReference type="PANTHER" id="PTHR12994:SF17">
    <property type="entry name" value="LD30995P"/>
    <property type="match status" value="1"/>
</dbReference>
<evidence type="ECO:0000313" key="3">
    <source>
        <dbReference type="Proteomes" id="UP000196485"/>
    </source>
</evidence>
<proteinExistence type="inferred from homology"/>
<dbReference type="Proteomes" id="UP000196485">
    <property type="component" value="Unassembled WGS sequence"/>
</dbReference>
<dbReference type="GO" id="GO:0016805">
    <property type="term" value="F:dipeptidase activity"/>
    <property type="evidence" value="ECO:0007669"/>
    <property type="project" value="UniProtKB-KW"/>
</dbReference>
<gene>
    <name evidence="2" type="primary">pepDA_2</name>
    <name evidence="2" type="ORF">PAQU9191_01867</name>
</gene>
<name>A0A1Y6KWY2_9GAMM</name>
<keyword evidence="1" id="KW-0645">Protease</keyword>
<comment type="catalytic activity">
    <reaction evidence="1">
        <text>an L-aminoacyl-L-amino acid + H2O = 2 an L-alpha-amino acid</text>
        <dbReference type="Rhea" id="RHEA:48940"/>
        <dbReference type="ChEBI" id="CHEBI:15377"/>
        <dbReference type="ChEBI" id="CHEBI:59869"/>
        <dbReference type="ChEBI" id="CHEBI:77460"/>
    </reaction>
</comment>
<keyword evidence="1" id="KW-0224">Dipeptidase</keyword>
<dbReference type="GO" id="GO:0070004">
    <property type="term" value="F:cysteine-type exopeptidase activity"/>
    <property type="evidence" value="ECO:0007669"/>
    <property type="project" value="InterPro"/>
</dbReference>
<dbReference type="PANTHER" id="PTHR12994">
    <property type="entry name" value="SECERNIN"/>
    <property type="match status" value="1"/>
</dbReference>
<evidence type="ECO:0000256" key="1">
    <source>
        <dbReference type="RuleBase" id="RU364089"/>
    </source>
</evidence>
<dbReference type="AlphaFoldDB" id="A0A1Y6KWY2"/>
<keyword evidence="1 2" id="KW-0378">Hydrolase</keyword>
<dbReference type="EMBL" id="FYAH01000002">
    <property type="protein sequence ID" value="SMY16631.1"/>
    <property type="molecule type" value="Genomic_DNA"/>
</dbReference>
<organism evidence="2 3">
    <name type="scientific">Photobacterium aquimaris</name>
    <dbReference type="NCBI Taxonomy" id="512643"/>
    <lineage>
        <taxon>Bacteria</taxon>
        <taxon>Pseudomonadati</taxon>
        <taxon>Pseudomonadota</taxon>
        <taxon>Gammaproteobacteria</taxon>
        <taxon>Vibrionales</taxon>
        <taxon>Vibrionaceae</taxon>
        <taxon>Photobacterium</taxon>
    </lineage>
</organism>
<dbReference type="InterPro" id="IPR005322">
    <property type="entry name" value="Peptidase_C69"/>
</dbReference>
<sequence>MQGLRNHYQVTAHDPYRPIAVFRTEHSHVLQLRPQLPIAIGEVQYIVYGMTALSVYLPFYQGMTSVPEALTLGDNKADNHSAYWKFRKLQTLALTEDLTNELFTRLTIDTDKLYNFSGS</sequence>
<protein>
    <recommendedName>
        <fullName evidence="1">Dipeptidase</fullName>
        <ecNumber evidence="1">3.4.-.-</ecNumber>
    </recommendedName>
</protein>
<dbReference type="EC" id="3.4.-.-" evidence="1"/>
<reference evidence="3" key="1">
    <citation type="submission" date="2017-06" db="EMBL/GenBank/DDBJ databases">
        <authorList>
            <person name="Rodrigo-Torres L."/>
            <person name="Arahal R. D."/>
            <person name="Lucena T."/>
        </authorList>
    </citation>
    <scope>NUCLEOTIDE SEQUENCE [LARGE SCALE GENOMIC DNA]</scope>
    <source>
        <strain evidence="3">type strain: CECT 9192</strain>
    </source>
</reference>
<evidence type="ECO:0000313" key="2">
    <source>
        <dbReference type="EMBL" id="SMY16631.1"/>
    </source>
</evidence>
<comment type="similarity">
    <text evidence="1">Belongs to the peptidase C69 family.</text>
</comment>
<dbReference type="Pfam" id="PF03577">
    <property type="entry name" value="Peptidase_C69"/>
    <property type="match status" value="1"/>
</dbReference>